<dbReference type="InterPro" id="IPR011417">
    <property type="entry name" value="ANTH_dom"/>
</dbReference>
<dbReference type="Proteomes" id="UP000006038">
    <property type="component" value="Chromosome 1"/>
</dbReference>
<dbReference type="EnsemblPlants" id="OB01G48150.1">
    <property type="protein sequence ID" value="OB01G48150.1"/>
    <property type="gene ID" value="OB01G48150"/>
</dbReference>
<evidence type="ECO:0000259" key="2">
    <source>
        <dbReference type="Pfam" id="PF07651"/>
    </source>
</evidence>
<proteinExistence type="predicted"/>
<feature type="region of interest" description="Disordered" evidence="1">
    <location>
        <begin position="202"/>
        <end position="230"/>
    </location>
</feature>
<sequence length="389" mass="42785">MKGRGGTVASHGRWCLEGRRDGFPETGGRYEVGEVVPDVWAVVPREPPATETTAEELIAKAQHLKHILDRFIACRPTGKARTNQVVTAALHRLVKESAAMYSELTGVMSVLIDRFAMLETPACVRVHSIFTSVATLLDELDDFYSWCRFAAICPSSEIPDVEHVAQKKLDLMDNRSQRRKGKGLHVAQKKLDLMDKFIRDRQAAPAPSSPHAPIASNGGIDATKPLPAPEVKGAEPAGALVVVDDHMADFLHLDEETTPLSAEEQERNPARSLFGGDPLTPAKWEAFDDDPSDDWETARVQSASRFATQQLSAMQPPHCATTVLALPPPPGATASQATDPFAASLAVPPPTYVQMMDMQARQRLLANEQMMWQQFERQQLAAWNYSTPF</sequence>
<accession>J3L6F9</accession>
<dbReference type="SUPFAM" id="SSF89009">
    <property type="entry name" value="GAT-like domain"/>
    <property type="match status" value="1"/>
</dbReference>
<protein>
    <recommendedName>
        <fullName evidence="2">AP180 N-terminal homology (ANTH) domain-containing protein</fullName>
    </recommendedName>
</protein>
<dbReference type="FunFam" id="1.20.58.150:FF:000005">
    <property type="entry name" value="putative clathrin assembly protein At2g25430"/>
    <property type="match status" value="1"/>
</dbReference>
<reference evidence="3" key="2">
    <citation type="submission" date="2013-04" db="UniProtKB">
        <authorList>
            <consortium name="EnsemblPlants"/>
        </authorList>
    </citation>
    <scope>IDENTIFICATION</scope>
</reference>
<dbReference type="InterPro" id="IPR014712">
    <property type="entry name" value="ANTH_dom_sf"/>
</dbReference>
<dbReference type="GO" id="GO:0032050">
    <property type="term" value="F:clathrin heavy chain binding"/>
    <property type="evidence" value="ECO:0007669"/>
    <property type="project" value="TreeGrafter"/>
</dbReference>
<dbReference type="PANTHER" id="PTHR22951:SF30">
    <property type="entry name" value="OS01G0881100 PROTEIN"/>
    <property type="match status" value="1"/>
</dbReference>
<dbReference type="GO" id="GO:0000149">
    <property type="term" value="F:SNARE binding"/>
    <property type="evidence" value="ECO:0007669"/>
    <property type="project" value="TreeGrafter"/>
</dbReference>
<dbReference type="eggNOG" id="KOG0251">
    <property type="taxonomic scope" value="Eukaryota"/>
</dbReference>
<reference evidence="3" key="1">
    <citation type="journal article" date="2013" name="Nat. Commun.">
        <title>Whole-genome sequencing of Oryza brachyantha reveals mechanisms underlying Oryza genome evolution.</title>
        <authorList>
            <person name="Chen J."/>
            <person name="Huang Q."/>
            <person name="Gao D."/>
            <person name="Wang J."/>
            <person name="Lang Y."/>
            <person name="Liu T."/>
            <person name="Li B."/>
            <person name="Bai Z."/>
            <person name="Luis Goicoechea J."/>
            <person name="Liang C."/>
            <person name="Chen C."/>
            <person name="Zhang W."/>
            <person name="Sun S."/>
            <person name="Liao Y."/>
            <person name="Zhang X."/>
            <person name="Yang L."/>
            <person name="Song C."/>
            <person name="Wang M."/>
            <person name="Shi J."/>
            <person name="Liu G."/>
            <person name="Liu J."/>
            <person name="Zhou H."/>
            <person name="Zhou W."/>
            <person name="Yu Q."/>
            <person name="An N."/>
            <person name="Chen Y."/>
            <person name="Cai Q."/>
            <person name="Wang B."/>
            <person name="Liu B."/>
            <person name="Min J."/>
            <person name="Huang Y."/>
            <person name="Wu H."/>
            <person name="Li Z."/>
            <person name="Zhang Y."/>
            <person name="Yin Y."/>
            <person name="Song W."/>
            <person name="Jiang J."/>
            <person name="Jackson S.A."/>
            <person name="Wing R.A."/>
            <person name="Wang J."/>
            <person name="Chen M."/>
        </authorList>
    </citation>
    <scope>NUCLEOTIDE SEQUENCE [LARGE SCALE GENOMIC DNA]</scope>
    <source>
        <strain evidence="3">cv. IRGC 101232</strain>
    </source>
</reference>
<dbReference type="HOGENOM" id="CLU_014098_3_2_1"/>
<feature type="domain" description="AP180 N-terminal homology (ANTH)" evidence="2">
    <location>
        <begin position="50"/>
        <end position="176"/>
    </location>
</feature>
<dbReference type="GO" id="GO:0005545">
    <property type="term" value="F:1-phosphatidylinositol binding"/>
    <property type="evidence" value="ECO:0007669"/>
    <property type="project" value="InterPro"/>
</dbReference>
<dbReference type="GO" id="GO:0072583">
    <property type="term" value="P:clathrin-dependent endocytosis"/>
    <property type="evidence" value="ECO:0007669"/>
    <property type="project" value="InterPro"/>
</dbReference>
<dbReference type="GO" id="GO:0005905">
    <property type="term" value="C:clathrin-coated pit"/>
    <property type="evidence" value="ECO:0007669"/>
    <property type="project" value="TreeGrafter"/>
</dbReference>
<dbReference type="STRING" id="4533.J3L6F9"/>
<name>J3L6F9_ORYBR</name>
<keyword evidence="4" id="KW-1185">Reference proteome</keyword>
<dbReference type="Gene3D" id="1.20.58.150">
    <property type="entry name" value="ANTH domain"/>
    <property type="match status" value="1"/>
</dbReference>
<dbReference type="GO" id="GO:0030136">
    <property type="term" value="C:clathrin-coated vesicle"/>
    <property type="evidence" value="ECO:0007669"/>
    <property type="project" value="InterPro"/>
</dbReference>
<dbReference type="PANTHER" id="PTHR22951">
    <property type="entry name" value="CLATHRIN ASSEMBLY PROTEIN"/>
    <property type="match status" value="1"/>
</dbReference>
<dbReference type="Pfam" id="PF07651">
    <property type="entry name" value="ANTH"/>
    <property type="match status" value="1"/>
</dbReference>
<dbReference type="Gramene" id="OB01G48150.1">
    <property type="protein sequence ID" value="OB01G48150.1"/>
    <property type="gene ID" value="OB01G48150"/>
</dbReference>
<dbReference type="GO" id="GO:0006900">
    <property type="term" value="P:vesicle budding from membrane"/>
    <property type="evidence" value="ECO:0007669"/>
    <property type="project" value="TreeGrafter"/>
</dbReference>
<evidence type="ECO:0000313" key="4">
    <source>
        <dbReference type="Proteomes" id="UP000006038"/>
    </source>
</evidence>
<organism evidence="3">
    <name type="scientific">Oryza brachyantha</name>
    <name type="common">malo sina</name>
    <dbReference type="NCBI Taxonomy" id="4533"/>
    <lineage>
        <taxon>Eukaryota</taxon>
        <taxon>Viridiplantae</taxon>
        <taxon>Streptophyta</taxon>
        <taxon>Embryophyta</taxon>
        <taxon>Tracheophyta</taxon>
        <taxon>Spermatophyta</taxon>
        <taxon>Magnoliopsida</taxon>
        <taxon>Liliopsida</taxon>
        <taxon>Poales</taxon>
        <taxon>Poaceae</taxon>
        <taxon>BOP clade</taxon>
        <taxon>Oryzoideae</taxon>
        <taxon>Oryzeae</taxon>
        <taxon>Oryzinae</taxon>
        <taxon>Oryza</taxon>
    </lineage>
</organism>
<dbReference type="InterPro" id="IPR045192">
    <property type="entry name" value="AP180-like"/>
</dbReference>
<feature type="region of interest" description="Disordered" evidence="1">
    <location>
        <begin position="257"/>
        <end position="279"/>
    </location>
</feature>
<evidence type="ECO:0000313" key="3">
    <source>
        <dbReference type="EnsemblPlants" id="OB01G48150.1"/>
    </source>
</evidence>
<dbReference type="AlphaFoldDB" id="J3L6F9"/>
<evidence type="ECO:0000256" key="1">
    <source>
        <dbReference type="SAM" id="MobiDB-lite"/>
    </source>
</evidence>
<dbReference type="OMA" id="PGCVRVH"/>
<dbReference type="GO" id="GO:0048268">
    <property type="term" value="P:clathrin coat assembly"/>
    <property type="evidence" value="ECO:0007669"/>
    <property type="project" value="InterPro"/>
</dbReference>
<dbReference type="GO" id="GO:0005546">
    <property type="term" value="F:phosphatidylinositol-4,5-bisphosphate binding"/>
    <property type="evidence" value="ECO:0007669"/>
    <property type="project" value="TreeGrafter"/>
</dbReference>
<feature type="compositionally biased region" description="Low complexity" evidence="1">
    <location>
        <begin position="203"/>
        <end position="216"/>
    </location>
</feature>